<accession>A0AAD7ULE3</accession>
<dbReference type="Gene3D" id="1.10.167.10">
    <property type="entry name" value="Regulator of G-protein Signalling 4, domain 2"/>
    <property type="match status" value="1"/>
</dbReference>
<name>A0AAD7ULE3_9STRA</name>
<dbReference type="Proteomes" id="UP001230188">
    <property type="component" value="Unassembled WGS sequence"/>
</dbReference>
<evidence type="ECO:0000313" key="3">
    <source>
        <dbReference type="EMBL" id="KAJ8610713.1"/>
    </source>
</evidence>
<gene>
    <name evidence="3" type="ORF">CTAYLR_005683</name>
</gene>
<keyword evidence="4" id="KW-1185">Reference proteome</keyword>
<comment type="caution">
    <text evidence="3">The sequence shown here is derived from an EMBL/GenBank/DDBJ whole genome shotgun (WGS) entry which is preliminary data.</text>
</comment>
<dbReference type="EMBL" id="JAQMWT010000096">
    <property type="protein sequence ID" value="KAJ8610713.1"/>
    <property type="molecule type" value="Genomic_DNA"/>
</dbReference>
<organism evidence="3 4">
    <name type="scientific">Chrysophaeum taylorii</name>
    <dbReference type="NCBI Taxonomy" id="2483200"/>
    <lineage>
        <taxon>Eukaryota</taxon>
        <taxon>Sar</taxon>
        <taxon>Stramenopiles</taxon>
        <taxon>Ochrophyta</taxon>
        <taxon>Pelagophyceae</taxon>
        <taxon>Pelagomonadales</taxon>
        <taxon>Pelagomonadaceae</taxon>
        <taxon>Chrysophaeum</taxon>
    </lineage>
</organism>
<dbReference type="PROSITE" id="PS50132">
    <property type="entry name" value="RGS"/>
    <property type="match status" value="1"/>
</dbReference>
<protein>
    <recommendedName>
        <fullName evidence="2">RGS domain-containing protein</fullName>
    </recommendedName>
</protein>
<feature type="domain" description="RGS" evidence="2">
    <location>
        <begin position="837"/>
        <end position="943"/>
    </location>
</feature>
<dbReference type="InterPro" id="IPR036305">
    <property type="entry name" value="RGS_sf"/>
</dbReference>
<dbReference type="SMART" id="SM00315">
    <property type="entry name" value="RGS"/>
    <property type="match status" value="1"/>
</dbReference>
<dbReference type="AlphaFoldDB" id="A0AAD7ULE3"/>
<sequence>MTTEDRRLTKFFKDGIPPRKNLRAAREFLGESTPSEAEGFLREHAGRVVEVALKTVAHYEKAKEDSSRVKRMILGEKKAVEVDEWREVFEVLERVAEYVAESEVVVELCRKLVNPRAAKTARLAGLKVLLRLGCEEELVGAAVSELSHSWEPVEAAYEASAWGSEEEKLDEVEAVDLVLGFSRSSDSRFAKWKPLISRLCREVWIPNAKKTFGPAAAALEWSLDPRLDDDDDLSPRDALLASPFEALAAEKASFLVSAQERACRVAAASKALDAMSPTERWLRATSRLFRVGKDDLVDADDRRALLRKVVRLARECEDEAVIEVIGAVLEARCARRTAKDDLSDAPIKWAEAEVARTYCEAAARHRIENVPWLATEPRLAEQWARLAAEAVPRRKDASPGAFFRRVFAAGSTIGSLDSSSSSDDDDDDDERVHEIEAVLGLVPVAAAIPTAAAIFATAASEMFVALGGTYKALKILAPWIFRFAGDERDSHVASRRIALATICDAIATPSIRRRRRDNVTEECARLATRALEENGKAGDVVVARATAIAGDPALVKALARRAPPEALAAIFPLLDPSDARFALEKVCSSLSEKKDPRCVALRSCACLVGDPEIAAALRSVEPTTTTSADDFFSFLANPELATPELATRLVHLLVREGTSLAGFETLGVWLASAPPQVFRGLGGKIVEALDHSLEPGEVGAAARRVFEIAKGRRTKDVGLLRSEDLGDAAGGPVRVDPGILFQRSSALGVEAWTVAPLEDTSCCSFPPPRKARFPPVVVRLVDSRRSAFEALAASEVEERERQAEKLALAAARRVAAGESSSKSAPDFPFFVAPGDNVLDAVLKDAGCLAALDDFLAREFAAEGLRFLCAVRAGVPVETLCDAYVWPDAPSQLNLPQRVVADVKDRLHSGDPSVLERAITEVKNLVESDNLARFLKVDPYGELVEAARAASASAKARDRAERFKPRSSSTSSRRRRRSRDRPPNTLSRWLLCRDLGFLKPPSWRFSYASSVFVLVAGFERDDQARFEAFLDAMGGVKTTKKLVDWLEPPRLVHALDARVTVLGLLATDDDSLATRLALALATKEIPRPPDACVAWDATPPTPLPSIPLVRVVPCAPDMARLHVNEEALFFPFPDGQHVPDARAATLALDAALILAKKKKIPGTSMHQIQTSPPSNHHHILDLLLSTTTPDDNDAHLRDT</sequence>
<feature type="region of interest" description="Disordered" evidence="1">
    <location>
        <begin position="954"/>
        <end position="982"/>
    </location>
</feature>
<reference evidence="3" key="1">
    <citation type="submission" date="2023-01" db="EMBL/GenBank/DDBJ databases">
        <title>Metagenome sequencing of chrysophaentin producing Chrysophaeum taylorii.</title>
        <authorList>
            <person name="Davison J."/>
            <person name="Bewley C."/>
        </authorList>
    </citation>
    <scope>NUCLEOTIDE SEQUENCE</scope>
    <source>
        <strain evidence="3">NIES-1699</strain>
    </source>
</reference>
<proteinExistence type="predicted"/>
<dbReference type="SUPFAM" id="SSF48097">
    <property type="entry name" value="Regulator of G-protein signaling, RGS"/>
    <property type="match status" value="1"/>
</dbReference>
<dbReference type="InterPro" id="IPR016137">
    <property type="entry name" value="RGS"/>
</dbReference>
<evidence type="ECO:0000259" key="2">
    <source>
        <dbReference type="PROSITE" id="PS50132"/>
    </source>
</evidence>
<dbReference type="Pfam" id="PF00615">
    <property type="entry name" value="RGS"/>
    <property type="match status" value="1"/>
</dbReference>
<dbReference type="InterPro" id="IPR044926">
    <property type="entry name" value="RGS_subdomain_2"/>
</dbReference>
<evidence type="ECO:0000256" key="1">
    <source>
        <dbReference type="SAM" id="MobiDB-lite"/>
    </source>
</evidence>
<feature type="compositionally biased region" description="Basic and acidic residues" evidence="1">
    <location>
        <begin position="954"/>
        <end position="963"/>
    </location>
</feature>
<evidence type="ECO:0000313" key="4">
    <source>
        <dbReference type="Proteomes" id="UP001230188"/>
    </source>
</evidence>